<feature type="compositionally biased region" description="Basic and acidic residues" evidence="1">
    <location>
        <begin position="81"/>
        <end position="103"/>
    </location>
</feature>
<dbReference type="InterPro" id="IPR025580">
    <property type="entry name" value="Gp46"/>
</dbReference>
<dbReference type="Pfam" id="PF14265">
    <property type="entry name" value="DUF4355"/>
    <property type="match status" value="1"/>
</dbReference>
<reference evidence="2 3" key="1">
    <citation type="journal article" date="2015" name="Genome Announc.">
        <title>Expanding the biotechnology potential of lactobacilli through comparative genomics of 213 strains and associated genera.</title>
        <authorList>
            <person name="Sun Z."/>
            <person name="Harris H.M."/>
            <person name="McCann A."/>
            <person name="Guo C."/>
            <person name="Argimon S."/>
            <person name="Zhang W."/>
            <person name="Yang X."/>
            <person name="Jeffery I.B."/>
            <person name="Cooney J.C."/>
            <person name="Kagawa T.F."/>
            <person name="Liu W."/>
            <person name="Song Y."/>
            <person name="Salvetti E."/>
            <person name="Wrobel A."/>
            <person name="Rasinkangas P."/>
            <person name="Parkhill J."/>
            <person name="Rea M.C."/>
            <person name="O'Sullivan O."/>
            <person name="Ritari J."/>
            <person name="Douillard F.P."/>
            <person name="Paul Ross R."/>
            <person name="Yang R."/>
            <person name="Briner A.E."/>
            <person name="Felis G.E."/>
            <person name="de Vos W.M."/>
            <person name="Barrangou R."/>
            <person name="Klaenhammer T.R."/>
            <person name="Caufield P.W."/>
            <person name="Cui Y."/>
            <person name="Zhang H."/>
            <person name="O'Toole P.W."/>
        </authorList>
    </citation>
    <scope>NUCLEOTIDE SEQUENCE [LARGE SCALE GENOMIC DNA]</scope>
    <source>
        <strain evidence="2 3">DSM 20014</strain>
    </source>
</reference>
<feature type="region of interest" description="Disordered" evidence="1">
    <location>
        <begin position="1"/>
        <end position="103"/>
    </location>
</feature>
<organism evidence="2 3">
    <name type="scientific">Weissella minor</name>
    <dbReference type="NCBI Taxonomy" id="1620"/>
    <lineage>
        <taxon>Bacteria</taxon>
        <taxon>Bacillati</taxon>
        <taxon>Bacillota</taxon>
        <taxon>Bacilli</taxon>
        <taxon>Lactobacillales</taxon>
        <taxon>Lactobacillaceae</taxon>
        <taxon>Weissella</taxon>
    </lineage>
</organism>
<feature type="compositionally biased region" description="Basic and acidic residues" evidence="1">
    <location>
        <begin position="43"/>
        <end position="74"/>
    </location>
</feature>
<comment type="caution">
    <text evidence="2">The sequence shown here is derived from an EMBL/GenBank/DDBJ whole genome shotgun (WGS) entry which is preliminary data.</text>
</comment>
<evidence type="ECO:0000313" key="3">
    <source>
        <dbReference type="Proteomes" id="UP000051673"/>
    </source>
</evidence>
<name>A0A0R2JJ05_9LACO</name>
<dbReference type="Proteomes" id="UP000051673">
    <property type="component" value="Unassembled WGS sequence"/>
</dbReference>
<keyword evidence="3" id="KW-1185">Reference proteome</keyword>
<feature type="region of interest" description="Disordered" evidence="1">
    <location>
        <begin position="162"/>
        <end position="189"/>
    </location>
</feature>
<sequence length="189" mass="20935">MLGKEFIMPEESTNVEEPIVNAEGSQASDEDKQEQSKTFTQSDLDREVDRRLAKQQEKLEQQIQEAKEAGKSEGQKLAAMTEKERKDAELSQKEQEIADREATLQKRELTASISDELAKQGLPTGLANSLVELGDADVIHSTMETIQSAIEQGINEGVNERLRTEAPKNGGSNVDGADDPFVQVMNKYK</sequence>
<dbReference type="EMBL" id="JQCD01000022">
    <property type="protein sequence ID" value="KRN77259.1"/>
    <property type="molecule type" value="Genomic_DNA"/>
</dbReference>
<protein>
    <recommendedName>
        <fullName evidence="4">DUF4355 domain-containing protein</fullName>
    </recommendedName>
</protein>
<dbReference type="AlphaFoldDB" id="A0A0R2JJ05"/>
<proteinExistence type="predicted"/>
<evidence type="ECO:0000256" key="1">
    <source>
        <dbReference type="SAM" id="MobiDB-lite"/>
    </source>
</evidence>
<dbReference type="STRING" id="1620.IV67_GL000048"/>
<dbReference type="PATRIC" id="fig|1620.3.peg.51"/>
<accession>A0A0R2JJ05</accession>
<gene>
    <name evidence="2" type="ORF">IV67_GL000048</name>
</gene>
<evidence type="ECO:0000313" key="2">
    <source>
        <dbReference type="EMBL" id="KRN77259.1"/>
    </source>
</evidence>
<evidence type="ECO:0008006" key="4">
    <source>
        <dbReference type="Google" id="ProtNLM"/>
    </source>
</evidence>